<proteinExistence type="predicted"/>
<protein>
    <recommendedName>
        <fullName evidence="3">Metal ABC transporter ATPase</fullName>
    </recommendedName>
</protein>
<organism evidence="1 2">
    <name type="scientific">Halopseudomonas sabulinigri</name>
    <dbReference type="NCBI Taxonomy" id="472181"/>
    <lineage>
        <taxon>Bacteria</taxon>
        <taxon>Pseudomonadati</taxon>
        <taxon>Pseudomonadota</taxon>
        <taxon>Gammaproteobacteria</taxon>
        <taxon>Pseudomonadales</taxon>
        <taxon>Pseudomonadaceae</taxon>
        <taxon>Halopseudomonas</taxon>
    </lineage>
</organism>
<dbReference type="InterPro" id="IPR045508">
    <property type="entry name" value="DUF6482"/>
</dbReference>
<dbReference type="Pfam" id="PF20090">
    <property type="entry name" value="DUF6482"/>
    <property type="match status" value="1"/>
</dbReference>
<dbReference type="OrthoDB" id="7063376at2"/>
<evidence type="ECO:0008006" key="3">
    <source>
        <dbReference type="Google" id="ProtNLM"/>
    </source>
</evidence>
<gene>
    <name evidence="1" type="ORF">SAMN05216271_1820</name>
</gene>
<dbReference type="AlphaFoldDB" id="A0A1H1RU49"/>
<evidence type="ECO:0000313" key="1">
    <source>
        <dbReference type="EMBL" id="SDS39204.1"/>
    </source>
</evidence>
<evidence type="ECO:0000313" key="2">
    <source>
        <dbReference type="Proteomes" id="UP000243413"/>
    </source>
</evidence>
<name>A0A1H1RU49_9GAMM</name>
<sequence length="105" mass="11607">MNLQQLIKLASEGQVRELEVLSLEGGIYIVRAHLLNGCHTLQDARGNTLHLRSTTHVRDLLRDLPADPPAPPCVLVQHVVHDEMCGARQGEIAPLRMPFSLASAW</sequence>
<dbReference type="EMBL" id="LT629763">
    <property type="protein sequence ID" value="SDS39204.1"/>
    <property type="molecule type" value="Genomic_DNA"/>
</dbReference>
<dbReference type="STRING" id="472181.SAMN05216271_1820"/>
<accession>A0A1H1RU49</accession>
<dbReference type="Proteomes" id="UP000243413">
    <property type="component" value="Chromosome I"/>
</dbReference>
<dbReference type="RefSeq" id="WP_092285886.1">
    <property type="nucleotide sequence ID" value="NZ_LT629763.1"/>
</dbReference>
<reference evidence="2" key="1">
    <citation type="submission" date="2016-10" db="EMBL/GenBank/DDBJ databases">
        <authorList>
            <person name="Varghese N."/>
            <person name="Submissions S."/>
        </authorList>
    </citation>
    <scope>NUCLEOTIDE SEQUENCE [LARGE SCALE GENOMIC DNA]</scope>
    <source>
        <strain evidence="2">JCM 14963</strain>
    </source>
</reference>